<organism evidence="2 3">
    <name type="scientific">Alloacidobacterium dinghuense</name>
    <dbReference type="NCBI Taxonomy" id="2763107"/>
    <lineage>
        <taxon>Bacteria</taxon>
        <taxon>Pseudomonadati</taxon>
        <taxon>Acidobacteriota</taxon>
        <taxon>Terriglobia</taxon>
        <taxon>Terriglobales</taxon>
        <taxon>Acidobacteriaceae</taxon>
        <taxon>Alloacidobacterium</taxon>
    </lineage>
</organism>
<evidence type="ECO:0000313" key="3">
    <source>
        <dbReference type="Proteomes" id="UP000515312"/>
    </source>
</evidence>
<name>A0A7G8BMD8_9BACT</name>
<feature type="domain" description="Peptidase S55" evidence="1">
    <location>
        <begin position="1"/>
        <end position="158"/>
    </location>
</feature>
<accession>A0A7G8BMD8</accession>
<dbReference type="KEGG" id="adin:H7849_07235"/>
<gene>
    <name evidence="2" type="ORF">H7849_07235</name>
</gene>
<protein>
    <submittedName>
        <fullName evidence="2">SpoIVB peptidase S55</fullName>
    </submittedName>
</protein>
<proteinExistence type="predicted"/>
<dbReference type="RefSeq" id="WP_186745296.1">
    <property type="nucleotide sequence ID" value="NZ_CP060394.1"/>
</dbReference>
<dbReference type="InterPro" id="IPR008763">
    <property type="entry name" value="Peptidase_S55"/>
</dbReference>
<evidence type="ECO:0000313" key="2">
    <source>
        <dbReference type="EMBL" id="QNI33708.1"/>
    </source>
</evidence>
<dbReference type="EMBL" id="CP060394">
    <property type="protein sequence ID" value="QNI33708.1"/>
    <property type="molecule type" value="Genomic_DNA"/>
</dbReference>
<sequence length="608" mass="64890">MLYSVDVGIRPKDIVLLIFFGASAFAAQTASLPAVPPPSTAGFYPLDQVHRGLHGVAYTVFEGVNPEPMSVQILGLLHNALGPGQDMILARLEGAKPEYTGVVAGMSGSPVYIDGKLLGAISYRIGAFSKEPIAGITPIGQMLEVAHQSSDLIAANSSSPSFSQTASVKDTPPLPAVNQETVETSAIRPMDMPLVFNGFSQEALDLWKEHSPALGLSAVAGIGGSSSNEKQPEPIVPGSAVSALLMRGDLEIAATCTVTYVDPKQLLACGHPITQFGPVSMPMTKAQVVATLPSPLYAFKIINTTETVGSFTEDRESAIRGAFGQQARMIPVTVNITGEQTPRALHIEVVDQPQITPSAVMVAVFQALMQRNTFTAETSYRVRSTVNVSGYPAVHFGGLAAPSDMAPANLLAALMVGERFSRLYDNAARQTPIRSVDIEVEAIPKHLAAQLESAQSTVPIVHPGETITIEATIRPWRGEVRNVRIPIKLPEVLSEGHVRLLVSDGSTLDRITQTTRFGNQDLDVAATIEQLNSLHENDRLYVTLLEPSPQAVLDGRTLSTVPMSMANVLEPLRQNQKLTLNGESAVPMASVPIDNVLSGQQVLTLRVE</sequence>
<keyword evidence="3" id="KW-1185">Reference proteome</keyword>
<dbReference type="AlphaFoldDB" id="A0A7G8BMD8"/>
<evidence type="ECO:0000259" key="1">
    <source>
        <dbReference type="PROSITE" id="PS51494"/>
    </source>
</evidence>
<dbReference type="PROSITE" id="PS51494">
    <property type="entry name" value="SPOIVB"/>
    <property type="match status" value="1"/>
</dbReference>
<dbReference type="Proteomes" id="UP000515312">
    <property type="component" value="Chromosome"/>
</dbReference>
<reference evidence="2 3" key="1">
    <citation type="submission" date="2020-08" db="EMBL/GenBank/DDBJ databases">
        <title>Edaphobacter telluris sp. nov. and Acidobacterium dinghuensis sp. nov., two acidobacteria isolated from forest soil.</title>
        <authorList>
            <person name="Fu J."/>
            <person name="Qiu L."/>
        </authorList>
    </citation>
    <scope>NUCLEOTIDE SEQUENCE [LARGE SCALE GENOMIC DNA]</scope>
    <source>
        <strain evidence="2">4Y35</strain>
    </source>
</reference>